<organism evidence="1 2">
    <name type="scientific">Bacillus cereus</name>
    <dbReference type="NCBI Taxonomy" id="1396"/>
    <lineage>
        <taxon>Bacteria</taxon>
        <taxon>Bacillati</taxon>
        <taxon>Bacillota</taxon>
        <taxon>Bacilli</taxon>
        <taxon>Bacillales</taxon>
        <taxon>Bacillaceae</taxon>
        <taxon>Bacillus</taxon>
        <taxon>Bacillus cereus group</taxon>
    </lineage>
</organism>
<evidence type="ECO:0000313" key="1">
    <source>
        <dbReference type="EMBL" id="MBK1611738.1"/>
    </source>
</evidence>
<evidence type="ECO:0000313" key="2">
    <source>
        <dbReference type="Proteomes" id="UP000613452"/>
    </source>
</evidence>
<proteinExistence type="predicted"/>
<gene>
    <name evidence="1" type="ORF">JCR31_28255</name>
</gene>
<dbReference type="AlphaFoldDB" id="A0ABD4LLT9"/>
<reference evidence="1 2" key="1">
    <citation type="submission" date="2020-12" db="EMBL/GenBank/DDBJ databases">
        <title>Genome assembly for a thermostable protease producing Bacillus cereus MAKP1 strain isolated from chicken gut.</title>
        <authorList>
            <person name="Malaviya A."/>
        </authorList>
    </citation>
    <scope>NUCLEOTIDE SEQUENCE [LARGE SCALE GENOMIC DNA]</scope>
    <source>
        <strain evidence="1 2">MAKP1</strain>
    </source>
</reference>
<accession>A0ABD4LLT9</accession>
<name>A0ABD4LLT9_BACCE</name>
<dbReference type="Proteomes" id="UP000613452">
    <property type="component" value="Unassembled WGS sequence"/>
</dbReference>
<protein>
    <submittedName>
        <fullName evidence="1">Uncharacterized protein</fullName>
    </submittedName>
</protein>
<sequence>MLSTVTALLEGNEGILRHYQEAKRLWNQIWENPQSETVEGLAELIQFHQLTFEQSCGGRYLGQEVMVLSGFMMLYDDGFNEKAELLKEAFNQSHVSFEVNGTVERFAKFSYLSE</sequence>
<dbReference type="RefSeq" id="WP_200152577.1">
    <property type="nucleotide sequence ID" value="NZ_JAEFBZ010000007.1"/>
</dbReference>
<dbReference type="EMBL" id="JAEFBZ010000007">
    <property type="protein sequence ID" value="MBK1611738.1"/>
    <property type="molecule type" value="Genomic_DNA"/>
</dbReference>
<comment type="caution">
    <text evidence="1">The sequence shown here is derived from an EMBL/GenBank/DDBJ whole genome shotgun (WGS) entry which is preliminary data.</text>
</comment>